<dbReference type="EMBL" id="CAKOGP040002158">
    <property type="protein sequence ID" value="CAJ1963817.1"/>
    <property type="molecule type" value="Genomic_DNA"/>
</dbReference>
<evidence type="ECO:0000313" key="3">
    <source>
        <dbReference type="Proteomes" id="UP001295423"/>
    </source>
</evidence>
<name>A0AAD2JMN2_9STRA</name>
<evidence type="ECO:0000256" key="1">
    <source>
        <dbReference type="SAM" id="SignalP"/>
    </source>
</evidence>
<dbReference type="InterPro" id="IPR050600">
    <property type="entry name" value="SETD3_SETD6_MTase"/>
</dbReference>
<dbReference type="PANTHER" id="PTHR13271:SF137">
    <property type="entry name" value="SET DOMAIN-CONTAINING PROTEIN"/>
    <property type="match status" value="1"/>
</dbReference>
<sequence length="426" mass="47171">MKFNLQLALLTLISAASTADALSFPATAGLVDLSDNAQRDVSTMAQWAEGYGAQKADGFEITSYDGQDYLAVTQQNLPAGSPVLYIPSDLVFSSNKAAAEFGGALGEAEQQLAVANLQDFIPLFRVFVKVLIEYEKGAESPWFPWLNSLPRQYYNGASMTSACFDCLPPYAAWLALTERINLTNFKKASKFLPLSNQAIANDDSILTWAYNVAVTRSIEWNGERLIAPMADFFNHGAETEVDISYDADGNCMVYSSRDVPAGSPLRVSLGDPTNPSPLFATYGFLDESSTATFCKLMHMMDEMQQLGYSFSDLLFFKETGEISAPVYDVVLYYVLLQNDPGTAQGFLQAVTSGDEATKNQFHEQYFAYTKEELQKHVDSTLADLDRLSTIARSYDVRTHPRVPVILQHNAFVKETFLKVKQTLDNM</sequence>
<feature type="chain" id="PRO_5042000920" description="SET domain-containing protein" evidence="1">
    <location>
        <begin position="22"/>
        <end position="426"/>
    </location>
</feature>
<keyword evidence="1" id="KW-0732">Signal</keyword>
<accession>A0AAD2JMN2</accession>
<dbReference type="GO" id="GO:0016279">
    <property type="term" value="F:protein-lysine N-methyltransferase activity"/>
    <property type="evidence" value="ECO:0007669"/>
    <property type="project" value="TreeGrafter"/>
</dbReference>
<dbReference type="PANTHER" id="PTHR13271">
    <property type="entry name" value="UNCHARACTERIZED PUTATIVE METHYLTRANSFERASE"/>
    <property type="match status" value="1"/>
</dbReference>
<reference evidence="2" key="1">
    <citation type="submission" date="2023-08" db="EMBL/GenBank/DDBJ databases">
        <authorList>
            <person name="Audoor S."/>
            <person name="Bilcke G."/>
        </authorList>
    </citation>
    <scope>NUCLEOTIDE SEQUENCE</scope>
</reference>
<protein>
    <recommendedName>
        <fullName evidence="4">SET domain-containing protein</fullName>
    </recommendedName>
</protein>
<dbReference type="AlphaFoldDB" id="A0AAD2JMN2"/>
<dbReference type="InterPro" id="IPR046341">
    <property type="entry name" value="SET_dom_sf"/>
</dbReference>
<evidence type="ECO:0008006" key="4">
    <source>
        <dbReference type="Google" id="ProtNLM"/>
    </source>
</evidence>
<keyword evidence="3" id="KW-1185">Reference proteome</keyword>
<dbReference type="Proteomes" id="UP001295423">
    <property type="component" value="Unassembled WGS sequence"/>
</dbReference>
<evidence type="ECO:0000313" key="2">
    <source>
        <dbReference type="EMBL" id="CAJ1963817.1"/>
    </source>
</evidence>
<gene>
    <name evidence="2" type="ORF">CYCCA115_LOCUS20341</name>
</gene>
<dbReference type="CDD" id="cd10527">
    <property type="entry name" value="SET_LSMT"/>
    <property type="match status" value="1"/>
</dbReference>
<comment type="caution">
    <text evidence="2">The sequence shown here is derived from an EMBL/GenBank/DDBJ whole genome shotgun (WGS) entry which is preliminary data.</text>
</comment>
<proteinExistence type="predicted"/>
<feature type="signal peptide" evidence="1">
    <location>
        <begin position="1"/>
        <end position="21"/>
    </location>
</feature>
<dbReference type="Gene3D" id="3.90.1410.10">
    <property type="entry name" value="set domain protein methyltransferase, domain 1"/>
    <property type="match status" value="1"/>
</dbReference>
<organism evidence="2 3">
    <name type="scientific">Cylindrotheca closterium</name>
    <dbReference type="NCBI Taxonomy" id="2856"/>
    <lineage>
        <taxon>Eukaryota</taxon>
        <taxon>Sar</taxon>
        <taxon>Stramenopiles</taxon>
        <taxon>Ochrophyta</taxon>
        <taxon>Bacillariophyta</taxon>
        <taxon>Bacillariophyceae</taxon>
        <taxon>Bacillariophycidae</taxon>
        <taxon>Bacillariales</taxon>
        <taxon>Bacillariaceae</taxon>
        <taxon>Cylindrotheca</taxon>
    </lineage>
</organism>
<dbReference type="SUPFAM" id="SSF82199">
    <property type="entry name" value="SET domain"/>
    <property type="match status" value="1"/>
</dbReference>